<dbReference type="Proteomes" id="UP000653480">
    <property type="component" value="Unassembled WGS sequence"/>
</dbReference>
<dbReference type="RefSeq" id="WP_142575119.1">
    <property type="nucleotide sequence ID" value="NZ_BMMN01000014.1"/>
</dbReference>
<dbReference type="PRINTS" id="PR00344">
    <property type="entry name" value="BCTRLSENSOR"/>
</dbReference>
<evidence type="ECO:0000313" key="15">
    <source>
        <dbReference type="Proteomes" id="UP000653480"/>
    </source>
</evidence>
<organism evidence="14 15">
    <name type="scientific">Microbispora bryophytorum</name>
    <dbReference type="NCBI Taxonomy" id="1460882"/>
    <lineage>
        <taxon>Bacteria</taxon>
        <taxon>Bacillati</taxon>
        <taxon>Actinomycetota</taxon>
        <taxon>Actinomycetes</taxon>
        <taxon>Streptosporangiales</taxon>
        <taxon>Streptosporangiaceae</taxon>
        <taxon>Microbispora</taxon>
    </lineage>
</organism>
<dbReference type="PROSITE" id="PS50109">
    <property type="entry name" value="HIS_KIN"/>
    <property type="match status" value="1"/>
</dbReference>
<keyword evidence="6 11" id="KW-0812">Transmembrane</keyword>
<dbReference type="InterPro" id="IPR003660">
    <property type="entry name" value="HAMP_dom"/>
</dbReference>
<comment type="caution">
    <text evidence="14">The sequence shown here is derived from an EMBL/GenBank/DDBJ whole genome shotgun (WGS) entry which is preliminary data.</text>
</comment>
<evidence type="ECO:0000256" key="9">
    <source>
        <dbReference type="ARBA" id="ARBA00023012"/>
    </source>
</evidence>
<dbReference type="EC" id="2.7.13.3" evidence="3"/>
<dbReference type="OrthoDB" id="9786919at2"/>
<dbReference type="InterPro" id="IPR003661">
    <property type="entry name" value="HisK_dim/P_dom"/>
</dbReference>
<reference evidence="14" key="1">
    <citation type="journal article" date="2014" name="Int. J. Syst. Evol. Microbiol.">
        <title>Complete genome sequence of Corynebacterium casei LMG S-19264T (=DSM 44701T), isolated from a smear-ripened cheese.</title>
        <authorList>
            <consortium name="US DOE Joint Genome Institute (JGI-PGF)"/>
            <person name="Walter F."/>
            <person name="Albersmeier A."/>
            <person name="Kalinowski J."/>
            <person name="Ruckert C."/>
        </authorList>
    </citation>
    <scope>NUCLEOTIDE SEQUENCE</scope>
    <source>
        <strain evidence="14">CGMCC 4.7138</strain>
    </source>
</reference>
<dbReference type="PANTHER" id="PTHR45436:SF5">
    <property type="entry name" value="SENSOR HISTIDINE KINASE TRCS"/>
    <property type="match status" value="1"/>
</dbReference>
<dbReference type="InterPro" id="IPR050428">
    <property type="entry name" value="TCS_sensor_his_kinase"/>
</dbReference>
<dbReference type="Gene3D" id="6.10.340.10">
    <property type="match status" value="1"/>
</dbReference>
<name>A0A8H9H947_9ACTN</name>
<dbReference type="InterPro" id="IPR036097">
    <property type="entry name" value="HisK_dim/P_sf"/>
</dbReference>
<comment type="subcellular location">
    <subcellularLocation>
        <location evidence="2">Cell membrane</location>
    </subcellularLocation>
</comment>
<evidence type="ECO:0000256" key="3">
    <source>
        <dbReference type="ARBA" id="ARBA00012438"/>
    </source>
</evidence>
<keyword evidence="4" id="KW-0597">Phosphoprotein</keyword>
<feature type="transmembrane region" description="Helical" evidence="11">
    <location>
        <begin position="20"/>
        <end position="39"/>
    </location>
</feature>
<dbReference type="CDD" id="cd00082">
    <property type="entry name" value="HisKA"/>
    <property type="match status" value="1"/>
</dbReference>
<evidence type="ECO:0000256" key="6">
    <source>
        <dbReference type="ARBA" id="ARBA00022692"/>
    </source>
</evidence>
<dbReference type="GO" id="GO:0005886">
    <property type="term" value="C:plasma membrane"/>
    <property type="evidence" value="ECO:0007669"/>
    <property type="project" value="UniProtKB-SubCell"/>
</dbReference>
<dbReference type="SUPFAM" id="SSF55874">
    <property type="entry name" value="ATPase domain of HSP90 chaperone/DNA topoisomerase II/histidine kinase"/>
    <property type="match status" value="1"/>
</dbReference>
<evidence type="ECO:0000256" key="11">
    <source>
        <dbReference type="SAM" id="Phobius"/>
    </source>
</evidence>
<keyword evidence="7" id="KW-0418">Kinase</keyword>
<sequence>MRVLTLPDRYIKVFLRSIRPRITLLLTVLLALFIVPAYVRVEALTRQTQDDSAWRDVERQATLTAAAVRAGPARIPIRPDIPGVDLIQVVGPDHRVIMSTPPARGLAPLSDVWPSLLTPERDVQASAPQGRLYLSAVRLSSSPDSAVVYAARRAPDATSARRLWLLVLEAAVFITLAACITWRIADRLLSPVGCIRATLCSINSHNLSSRVPVPPGNDEIVRLAWTINGTLDRLEKANECSKLALTHLSRFTSDASHELRTPLAGLRVLLEEAQLHPCDTELPQLLDEALRDVDRLQTIIGDLLLLSGLDAGIPADRDLIDLSQLVKEEVGQRMDLVPVLLRLETGTTVRACRIQMARVLTNLLDNAQRHAKHVVQVEVHRRDATAELTVSDDGVGVSLADRERIFERFTRLDAARCRDQGGSGLGLAIARDIALAHRGTLTAGCSPMGGARFVLRIPFSGSTPSVIAG</sequence>
<dbReference type="PANTHER" id="PTHR45436">
    <property type="entry name" value="SENSOR HISTIDINE KINASE YKOH"/>
    <property type="match status" value="1"/>
</dbReference>
<evidence type="ECO:0000313" key="14">
    <source>
        <dbReference type="EMBL" id="GGO26391.1"/>
    </source>
</evidence>
<gene>
    <name evidence="14" type="ORF">GCM10011574_58700</name>
</gene>
<dbReference type="InterPro" id="IPR004358">
    <property type="entry name" value="Sig_transdc_His_kin-like_C"/>
</dbReference>
<dbReference type="InterPro" id="IPR003594">
    <property type="entry name" value="HATPase_dom"/>
</dbReference>
<feature type="domain" description="HAMP" evidence="13">
    <location>
        <begin position="186"/>
        <end position="239"/>
    </location>
</feature>
<reference evidence="14" key="2">
    <citation type="submission" date="2020-09" db="EMBL/GenBank/DDBJ databases">
        <authorList>
            <person name="Sun Q."/>
            <person name="Zhou Y."/>
        </authorList>
    </citation>
    <scope>NUCLEOTIDE SEQUENCE</scope>
    <source>
        <strain evidence="14">CGMCC 4.7138</strain>
    </source>
</reference>
<feature type="domain" description="Histidine kinase" evidence="12">
    <location>
        <begin position="254"/>
        <end position="461"/>
    </location>
</feature>
<evidence type="ECO:0000259" key="12">
    <source>
        <dbReference type="PROSITE" id="PS50109"/>
    </source>
</evidence>
<dbReference type="EMBL" id="BMMN01000014">
    <property type="protein sequence ID" value="GGO26391.1"/>
    <property type="molecule type" value="Genomic_DNA"/>
</dbReference>
<evidence type="ECO:0000256" key="1">
    <source>
        <dbReference type="ARBA" id="ARBA00000085"/>
    </source>
</evidence>
<dbReference type="SMART" id="SM00387">
    <property type="entry name" value="HATPase_c"/>
    <property type="match status" value="1"/>
</dbReference>
<dbReference type="PROSITE" id="PS50885">
    <property type="entry name" value="HAMP"/>
    <property type="match status" value="1"/>
</dbReference>
<evidence type="ECO:0000256" key="10">
    <source>
        <dbReference type="ARBA" id="ARBA00023136"/>
    </source>
</evidence>
<keyword evidence="5" id="KW-0808">Transferase</keyword>
<dbReference type="SMART" id="SM00388">
    <property type="entry name" value="HisKA"/>
    <property type="match status" value="1"/>
</dbReference>
<dbReference type="Gene3D" id="3.30.565.10">
    <property type="entry name" value="Histidine kinase-like ATPase, C-terminal domain"/>
    <property type="match status" value="1"/>
</dbReference>
<dbReference type="CDD" id="cd00075">
    <property type="entry name" value="HATPase"/>
    <property type="match status" value="1"/>
</dbReference>
<keyword evidence="8 11" id="KW-1133">Transmembrane helix</keyword>
<comment type="catalytic activity">
    <reaction evidence="1">
        <text>ATP + protein L-histidine = ADP + protein N-phospho-L-histidine.</text>
        <dbReference type="EC" id="2.7.13.3"/>
    </reaction>
</comment>
<dbReference type="GO" id="GO:0000155">
    <property type="term" value="F:phosphorelay sensor kinase activity"/>
    <property type="evidence" value="ECO:0007669"/>
    <property type="project" value="InterPro"/>
</dbReference>
<keyword evidence="15" id="KW-1185">Reference proteome</keyword>
<evidence type="ECO:0000256" key="7">
    <source>
        <dbReference type="ARBA" id="ARBA00022777"/>
    </source>
</evidence>
<accession>A0A8H9H947</accession>
<dbReference type="AlphaFoldDB" id="A0A8H9H947"/>
<feature type="transmembrane region" description="Helical" evidence="11">
    <location>
        <begin position="163"/>
        <end position="185"/>
    </location>
</feature>
<evidence type="ECO:0000259" key="13">
    <source>
        <dbReference type="PROSITE" id="PS50885"/>
    </source>
</evidence>
<keyword evidence="9" id="KW-0902">Two-component regulatory system</keyword>
<proteinExistence type="predicted"/>
<protein>
    <recommendedName>
        <fullName evidence="3">histidine kinase</fullName>
        <ecNumber evidence="3">2.7.13.3</ecNumber>
    </recommendedName>
</protein>
<dbReference type="InterPro" id="IPR005467">
    <property type="entry name" value="His_kinase_dom"/>
</dbReference>
<evidence type="ECO:0000256" key="5">
    <source>
        <dbReference type="ARBA" id="ARBA00022679"/>
    </source>
</evidence>
<dbReference type="Pfam" id="PF02518">
    <property type="entry name" value="HATPase_c"/>
    <property type="match status" value="1"/>
</dbReference>
<evidence type="ECO:0000256" key="2">
    <source>
        <dbReference type="ARBA" id="ARBA00004236"/>
    </source>
</evidence>
<dbReference type="SUPFAM" id="SSF47384">
    <property type="entry name" value="Homodimeric domain of signal transducing histidine kinase"/>
    <property type="match status" value="1"/>
</dbReference>
<dbReference type="Gene3D" id="1.10.287.130">
    <property type="match status" value="1"/>
</dbReference>
<evidence type="ECO:0000256" key="4">
    <source>
        <dbReference type="ARBA" id="ARBA00022553"/>
    </source>
</evidence>
<dbReference type="InterPro" id="IPR036890">
    <property type="entry name" value="HATPase_C_sf"/>
</dbReference>
<keyword evidence="10 11" id="KW-0472">Membrane</keyword>
<evidence type="ECO:0000256" key="8">
    <source>
        <dbReference type="ARBA" id="ARBA00022989"/>
    </source>
</evidence>
<dbReference type="Pfam" id="PF00512">
    <property type="entry name" value="HisKA"/>
    <property type="match status" value="1"/>
</dbReference>